<evidence type="ECO:0000313" key="2">
    <source>
        <dbReference type="WBParaSite" id="PTRK_0000327800.1"/>
    </source>
</evidence>
<dbReference type="AlphaFoldDB" id="A0A0N4Z7W7"/>
<sequence>MNFKRFVDDIVECYFCLERMPIDQLPEHVDEKLKNGFYGSLDSAFISKYKYFLKVFNDNEMVINNIQKSKFEELSINIQKLIIEKWNEAKEYYLNCVKENNDESLVNCDLPLLQQLEKIDLKNTKIISDLEGVKTVTDIENGKSIDTVKDCKLKDKIDDVNNSEILNKSTNNESIHDSLNNQINEDYYEDRENILATYEMLILQLDKDETFNEDTLSETLSVAGNDSDFGEELTAFNDLFSITDDDEFFNSL</sequence>
<dbReference type="Proteomes" id="UP000038045">
    <property type="component" value="Unplaced"/>
</dbReference>
<organism evidence="1 2">
    <name type="scientific">Parastrongyloides trichosuri</name>
    <name type="common">Possum-specific nematode worm</name>
    <dbReference type="NCBI Taxonomy" id="131310"/>
    <lineage>
        <taxon>Eukaryota</taxon>
        <taxon>Metazoa</taxon>
        <taxon>Ecdysozoa</taxon>
        <taxon>Nematoda</taxon>
        <taxon>Chromadorea</taxon>
        <taxon>Rhabditida</taxon>
        <taxon>Tylenchina</taxon>
        <taxon>Panagrolaimomorpha</taxon>
        <taxon>Strongyloidoidea</taxon>
        <taxon>Strongyloididae</taxon>
        <taxon>Parastrongyloides</taxon>
    </lineage>
</organism>
<protein>
    <submittedName>
        <fullName evidence="2">Uncharacterized protein</fullName>
    </submittedName>
</protein>
<proteinExistence type="predicted"/>
<keyword evidence="1" id="KW-1185">Reference proteome</keyword>
<name>A0A0N4Z7W7_PARTI</name>
<dbReference type="WBParaSite" id="PTRK_0000327800.1">
    <property type="protein sequence ID" value="PTRK_0000327800.1"/>
    <property type="gene ID" value="PTRK_0000327800"/>
</dbReference>
<accession>A0A0N4Z7W7</accession>
<evidence type="ECO:0000313" key="1">
    <source>
        <dbReference type="Proteomes" id="UP000038045"/>
    </source>
</evidence>
<reference evidence="2" key="1">
    <citation type="submission" date="2017-02" db="UniProtKB">
        <authorList>
            <consortium name="WormBaseParasite"/>
        </authorList>
    </citation>
    <scope>IDENTIFICATION</scope>
</reference>